<evidence type="ECO:0000256" key="2">
    <source>
        <dbReference type="ARBA" id="ARBA00023002"/>
    </source>
</evidence>
<evidence type="ECO:0000256" key="3">
    <source>
        <dbReference type="RuleBase" id="RU000363"/>
    </source>
</evidence>
<dbReference type="OrthoDB" id="9793825at2"/>
<dbReference type="PRINTS" id="PR00080">
    <property type="entry name" value="SDRFAMILY"/>
</dbReference>
<dbReference type="EMBL" id="CP006987">
    <property type="protein sequence ID" value="AIC29551.1"/>
    <property type="molecule type" value="Genomic_DNA"/>
</dbReference>
<dbReference type="GO" id="GO:0016491">
    <property type="term" value="F:oxidoreductase activity"/>
    <property type="evidence" value="ECO:0007669"/>
    <property type="project" value="UniProtKB-KW"/>
</dbReference>
<evidence type="ECO:0000313" key="6">
    <source>
        <dbReference type="Proteomes" id="UP000027180"/>
    </source>
</evidence>
<dbReference type="PANTHER" id="PTHR43976:SF16">
    <property type="entry name" value="SHORT-CHAIN DEHYDROGENASE_REDUCTASE FAMILY PROTEIN"/>
    <property type="match status" value="1"/>
</dbReference>
<dbReference type="Pfam" id="PF00106">
    <property type="entry name" value="adh_short"/>
    <property type="match status" value="1"/>
</dbReference>
<sequence>MKTWFITGASRGFGRAVAEEAIRRGDKVAATARSVEALQDLVALSPEGVAAIQLDVTNPEEIKHSVAAAQARFGHIDLLFNNAGIGYFAAVEESQEAEIRRMMEINVFGLVNVTNALLPAMRARRSGTIINVSSVGGIRAFPAVGWYCASKFAVEAISESLSQELQPLGIDIVLIEPGPFATDWAGNSAHEVPPDGEIADYGNTAGGQRASFRQNLGNEPGDPAKAAVAIVNVAHDEDKPLRLPLGNISYDGILNKLEQVRQEIAKREAVSRAADRD</sequence>
<dbReference type="InterPro" id="IPR002347">
    <property type="entry name" value="SDR_fam"/>
</dbReference>
<reference evidence="5 6" key="1">
    <citation type="submission" date="2013-12" db="EMBL/GenBank/DDBJ databases">
        <title>Complete genome sequence of Rhizobium etli bv. mimosae IE4771.</title>
        <authorList>
            <person name="Bustos P."/>
            <person name="Santamaria R.I."/>
            <person name="Lozano L."/>
            <person name="Ormeno-Orrillo E."/>
            <person name="Rogel M.A."/>
            <person name="Romero D."/>
            <person name="Cevallos M.A."/>
            <person name="Martinez-Romero E."/>
            <person name="Gonzalez V."/>
        </authorList>
    </citation>
    <scope>NUCLEOTIDE SEQUENCE [LARGE SCALE GENOMIC DNA]</scope>
    <source>
        <strain evidence="5 6">IE4771</strain>
        <plasmid evidence="6">Plasmid pRetIE4771a</plasmid>
    </source>
</reference>
<dbReference type="SMART" id="SM00822">
    <property type="entry name" value="PKS_KR"/>
    <property type="match status" value="1"/>
</dbReference>
<evidence type="ECO:0000256" key="1">
    <source>
        <dbReference type="ARBA" id="ARBA00006484"/>
    </source>
</evidence>
<dbReference type="PRINTS" id="PR00081">
    <property type="entry name" value="GDHRDH"/>
</dbReference>
<accession>A0A060ICX3</accession>
<evidence type="ECO:0000259" key="4">
    <source>
        <dbReference type="SMART" id="SM00822"/>
    </source>
</evidence>
<evidence type="ECO:0000313" key="5">
    <source>
        <dbReference type="EMBL" id="AIC29551.1"/>
    </source>
</evidence>
<dbReference type="AlphaFoldDB" id="A0A060ICX3"/>
<dbReference type="RefSeq" id="WP_040139930.1">
    <property type="nucleotide sequence ID" value="NZ_CP006987.1"/>
</dbReference>
<comment type="similarity">
    <text evidence="1 3">Belongs to the short-chain dehydrogenases/reductases (SDR) family.</text>
</comment>
<dbReference type="InterPro" id="IPR036291">
    <property type="entry name" value="NAD(P)-bd_dom_sf"/>
</dbReference>
<protein>
    <submittedName>
        <fullName evidence="5">Short-chain dehydrogenase protein</fullName>
    </submittedName>
</protein>
<keyword evidence="5" id="KW-0614">Plasmid</keyword>
<organism evidence="5 6">
    <name type="scientific">Rhizobium etli bv. mimosae str. IE4771</name>
    <dbReference type="NCBI Taxonomy" id="1432050"/>
    <lineage>
        <taxon>Bacteria</taxon>
        <taxon>Pseudomonadati</taxon>
        <taxon>Pseudomonadota</taxon>
        <taxon>Alphaproteobacteria</taxon>
        <taxon>Hyphomicrobiales</taxon>
        <taxon>Rhizobiaceae</taxon>
        <taxon>Rhizobium/Agrobacterium group</taxon>
        <taxon>Rhizobium</taxon>
    </lineage>
</organism>
<dbReference type="InterPro" id="IPR057326">
    <property type="entry name" value="KR_dom"/>
</dbReference>
<dbReference type="InterPro" id="IPR051911">
    <property type="entry name" value="SDR_oxidoreductase"/>
</dbReference>
<proteinExistence type="inferred from homology"/>
<dbReference type="Proteomes" id="UP000027180">
    <property type="component" value="Plasmid pRetIE4771a"/>
</dbReference>
<dbReference type="HOGENOM" id="CLU_010194_2_9_5"/>
<name>A0A060ICX3_RHIET</name>
<feature type="domain" description="Ketoreductase" evidence="4">
    <location>
        <begin position="2"/>
        <end position="187"/>
    </location>
</feature>
<dbReference type="PROSITE" id="PS00061">
    <property type="entry name" value="ADH_SHORT"/>
    <property type="match status" value="1"/>
</dbReference>
<dbReference type="NCBIfam" id="NF004824">
    <property type="entry name" value="PRK06180.1"/>
    <property type="match status" value="1"/>
</dbReference>
<dbReference type="KEGG" id="rei:IE4771_PA00045"/>
<geneLocation type="plasmid" evidence="5 6">
    <name>pRetIE4771a</name>
</geneLocation>
<dbReference type="Gene3D" id="3.40.50.720">
    <property type="entry name" value="NAD(P)-binding Rossmann-like Domain"/>
    <property type="match status" value="1"/>
</dbReference>
<dbReference type="PANTHER" id="PTHR43976">
    <property type="entry name" value="SHORT CHAIN DEHYDROGENASE"/>
    <property type="match status" value="1"/>
</dbReference>
<gene>
    <name evidence="5" type="ORF">IE4771_PA00045</name>
</gene>
<keyword evidence="2" id="KW-0560">Oxidoreductase</keyword>
<dbReference type="SUPFAM" id="SSF51735">
    <property type="entry name" value="NAD(P)-binding Rossmann-fold domains"/>
    <property type="match status" value="1"/>
</dbReference>
<dbReference type="CDD" id="cd05374">
    <property type="entry name" value="17beta-HSD-like_SDR_c"/>
    <property type="match status" value="1"/>
</dbReference>
<dbReference type="InterPro" id="IPR020904">
    <property type="entry name" value="Sc_DH/Rdtase_CS"/>
</dbReference>